<dbReference type="Pfam" id="PF07946">
    <property type="entry name" value="CCDC47"/>
    <property type="match status" value="1"/>
</dbReference>
<organism evidence="8 9">
    <name type="scientific">Aspergillus turcosus</name>
    <dbReference type="NCBI Taxonomy" id="1245748"/>
    <lineage>
        <taxon>Eukaryota</taxon>
        <taxon>Fungi</taxon>
        <taxon>Dikarya</taxon>
        <taxon>Ascomycota</taxon>
        <taxon>Pezizomycotina</taxon>
        <taxon>Eurotiomycetes</taxon>
        <taxon>Eurotiomycetidae</taxon>
        <taxon>Eurotiales</taxon>
        <taxon>Aspergillaceae</taxon>
        <taxon>Aspergillus</taxon>
        <taxon>Aspergillus subgen. Fumigati</taxon>
    </lineage>
</organism>
<protein>
    <recommendedName>
        <fullName evidence="10">DUF1682 domain protein</fullName>
    </recommendedName>
</protein>
<accession>A0A229YRQ4</accession>
<evidence type="ECO:0000256" key="1">
    <source>
        <dbReference type="ARBA" id="ARBA00004167"/>
    </source>
</evidence>
<feature type="region of interest" description="Disordered" evidence="6">
    <location>
        <begin position="412"/>
        <end position="441"/>
    </location>
</feature>
<feature type="transmembrane region" description="Helical" evidence="7">
    <location>
        <begin position="74"/>
        <end position="93"/>
    </location>
</feature>
<keyword evidence="2 7" id="KW-0812">Transmembrane</keyword>
<sequence length="441" mass="50531">MAGMLKNMFGGSQPSDPAKVEDDFADFVKAPEPSPASIIAASSSSVPALDTQGATAVPYTKWYRVWERTSPKDFMQEAMVMPLILLIVVFHLWGTRKNRRRAREWAQAHAPALQSEFAVVGFDNFYKSTGEADSAPAELSSPEAILKEKSAQEFTSYATGRQNVAFVDMSIKLPKRYNPIIYWSDYALSFFFDSWQAPTETFEAVAYTFDGREKDFVPVPGGKDNSSLKVNNSAYDGFIWAVVHKNHMRKFRQDRYDASMTFTKDNAKLPSWVTVMTESAEITDTLLTPEFIQAIEKAGDSFRYFIVTDQPIDKPMKIEETTPRKRIHYSISLPSSASGYSATMPLFNQFLRFTDKLVASAHFRPEVMRKIKNVREEEIKKLRRADEEEKAEERRLAAEKIKKEERERLLRGMTAEEQRKFLERESQKGQRRSMKKYTKKA</sequence>
<dbReference type="PANTHER" id="PTHR12883:SF0">
    <property type="entry name" value="PAT COMPLEX SUBUNIT CCDC47"/>
    <property type="match status" value="1"/>
</dbReference>
<dbReference type="OrthoDB" id="10039147at2759"/>
<dbReference type="GO" id="GO:0032469">
    <property type="term" value="P:endoplasmic reticulum calcium ion homeostasis"/>
    <property type="evidence" value="ECO:0007669"/>
    <property type="project" value="InterPro"/>
</dbReference>
<dbReference type="EMBL" id="NIDN02000045">
    <property type="protein sequence ID" value="RLL98770.1"/>
    <property type="molecule type" value="Genomic_DNA"/>
</dbReference>
<keyword evidence="5" id="KW-0175">Coiled coil</keyword>
<reference evidence="8 9" key="1">
    <citation type="submission" date="2018-08" db="EMBL/GenBank/DDBJ databases">
        <title>Draft genome sequences of two Aspergillus turcosus clinical strains isolated from bronchoalveolar lavage fluid: one azole-susceptible and the other azole-resistant.</title>
        <authorList>
            <person name="Parent-Michaud M."/>
            <person name="Dufresne P.J."/>
            <person name="Fournier E."/>
            <person name="Martineau C."/>
            <person name="Moreira S."/>
            <person name="Perkins V."/>
            <person name="De Repentigny L."/>
            <person name="Dufresne S.F."/>
        </authorList>
    </citation>
    <scope>NUCLEOTIDE SEQUENCE [LARGE SCALE GENOMIC DNA]</scope>
    <source>
        <strain evidence="8">HMR AF 1038</strain>
    </source>
</reference>
<dbReference type="Proteomes" id="UP000215289">
    <property type="component" value="Unassembled WGS sequence"/>
</dbReference>
<dbReference type="AlphaFoldDB" id="A0A229YRQ4"/>
<evidence type="ECO:0000256" key="3">
    <source>
        <dbReference type="ARBA" id="ARBA00022989"/>
    </source>
</evidence>
<dbReference type="GO" id="GO:0016020">
    <property type="term" value="C:membrane"/>
    <property type="evidence" value="ECO:0007669"/>
    <property type="project" value="UniProtKB-SubCell"/>
</dbReference>
<keyword evidence="4 7" id="KW-0472">Membrane</keyword>
<name>A0A229YRQ4_9EURO</name>
<dbReference type="InterPro" id="IPR012879">
    <property type="entry name" value="CCDC47"/>
</dbReference>
<evidence type="ECO:0000256" key="5">
    <source>
        <dbReference type="SAM" id="Coils"/>
    </source>
</evidence>
<evidence type="ECO:0000313" key="8">
    <source>
        <dbReference type="EMBL" id="RLL98770.1"/>
    </source>
</evidence>
<evidence type="ECO:0000256" key="6">
    <source>
        <dbReference type="SAM" id="MobiDB-lite"/>
    </source>
</evidence>
<feature type="coiled-coil region" evidence="5">
    <location>
        <begin position="368"/>
        <end position="408"/>
    </location>
</feature>
<proteinExistence type="predicted"/>
<dbReference type="PANTHER" id="PTHR12883">
    <property type="entry name" value="ADIPOCYTE-SPECIFIC PROTEIN 4-RELATED"/>
    <property type="match status" value="1"/>
</dbReference>
<gene>
    <name evidence="8" type="ORF">CFD26_104576</name>
</gene>
<dbReference type="GO" id="GO:0005783">
    <property type="term" value="C:endoplasmic reticulum"/>
    <property type="evidence" value="ECO:0007669"/>
    <property type="project" value="InterPro"/>
</dbReference>
<evidence type="ECO:0000256" key="7">
    <source>
        <dbReference type="SAM" id="Phobius"/>
    </source>
</evidence>
<evidence type="ECO:0000313" key="9">
    <source>
        <dbReference type="Proteomes" id="UP000215289"/>
    </source>
</evidence>
<comment type="subcellular location">
    <subcellularLocation>
        <location evidence="1">Membrane</location>
        <topology evidence="1">Single-pass membrane protein</topology>
    </subcellularLocation>
</comment>
<dbReference type="GO" id="GO:0005509">
    <property type="term" value="F:calcium ion binding"/>
    <property type="evidence" value="ECO:0007669"/>
    <property type="project" value="InterPro"/>
</dbReference>
<dbReference type="STRING" id="1245748.A0A229YRQ4"/>
<comment type="caution">
    <text evidence="8">The sequence shown here is derived from an EMBL/GenBank/DDBJ whole genome shotgun (WGS) entry which is preliminary data.</text>
</comment>
<feature type="compositionally biased region" description="Basic and acidic residues" evidence="6">
    <location>
        <begin position="412"/>
        <end position="428"/>
    </location>
</feature>
<evidence type="ECO:0008006" key="10">
    <source>
        <dbReference type="Google" id="ProtNLM"/>
    </source>
</evidence>
<evidence type="ECO:0000256" key="2">
    <source>
        <dbReference type="ARBA" id="ARBA00022692"/>
    </source>
</evidence>
<evidence type="ECO:0000256" key="4">
    <source>
        <dbReference type="ARBA" id="ARBA00023136"/>
    </source>
</evidence>
<keyword evidence="3 7" id="KW-1133">Transmembrane helix</keyword>
<keyword evidence="9" id="KW-1185">Reference proteome</keyword>
<feature type="compositionally biased region" description="Basic residues" evidence="6">
    <location>
        <begin position="429"/>
        <end position="441"/>
    </location>
</feature>